<dbReference type="Proteomes" id="UP001283361">
    <property type="component" value="Unassembled WGS sequence"/>
</dbReference>
<proteinExistence type="predicted"/>
<evidence type="ECO:0000313" key="3">
    <source>
        <dbReference type="EMBL" id="KAK3733961.1"/>
    </source>
</evidence>
<dbReference type="SUPFAM" id="SSF56112">
    <property type="entry name" value="Protein kinase-like (PK-like)"/>
    <property type="match status" value="1"/>
</dbReference>
<gene>
    <name evidence="3" type="ORF">RRG08_024761</name>
</gene>
<dbReference type="CDD" id="cd00180">
    <property type="entry name" value="PKc"/>
    <property type="match status" value="1"/>
</dbReference>
<protein>
    <recommendedName>
        <fullName evidence="2">Protein kinase domain-containing protein</fullName>
    </recommendedName>
</protein>
<dbReference type="InterPro" id="IPR011009">
    <property type="entry name" value="Kinase-like_dom_sf"/>
</dbReference>
<dbReference type="PROSITE" id="PS50011">
    <property type="entry name" value="PROTEIN_KINASE_DOM"/>
    <property type="match status" value="1"/>
</dbReference>
<evidence type="ECO:0000259" key="2">
    <source>
        <dbReference type="PROSITE" id="PS50011"/>
    </source>
</evidence>
<dbReference type="SMART" id="SM00220">
    <property type="entry name" value="S_TKc"/>
    <property type="match status" value="1"/>
</dbReference>
<reference evidence="3" key="1">
    <citation type="journal article" date="2023" name="G3 (Bethesda)">
        <title>A reference genome for the long-term kleptoplast-retaining sea slug Elysia crispata morphotype clarki.</title>
        <authorList>
            <person name="Eastman K.E."/>
            <person name="Pendleton A.L."/>
            <person name="Shaikh M.A."/>
            <person name="Suttiyut T."/>
            <person name="Ogas R."/>
            <person name="Tomko P."/>
            <person name="Gavelis G."/>
            <person name="Widhalm J.R."/>
            <person name="Wisecaver J.H."/>
        </authorList>
    </citation>
    <scope>NUCLEOTIDE SEQUENCE</scope>
    <source>
        <strain evidence="3">ECLA1</strain>
    </source>
</reference>
<accession>A0AAE0Y5N7</accession>
<dbReference type="Pfam" id="PF00069">
    <property type="entry name" value="Pkinase"/>
    <property type="match status" value="1"/>
</dbReference>
<dbReference type="InterPro" id="IPR000719">
    <property type="entry name" value="Prot_kinase_dom"/>
</dbReference>
<feature type="compositionally biased region" description="Basic and acidic residues" evidence="1">
    <location>
        <begin position="129"/>
        <end position="151"/>
    </location>
</feature>
<dbReference type="InterPro" id="IPR008271">
    <property type="entry name" value="Ser/Thr_kinase_AS"/>
</dbReference>
<evidence type="ECO:0000256" key="1">
    <source>
        <dbReference type="SAM" id="MobiDB-lite"/>
    </source>
</evidence>
<feature type="compositionally biased region" description="Basic residues" evidence="1">
    <location>
        <begin position="177"/>
        <end position="191"/>
    </location>
</feature>
<evidence type="ECO:0000313" key="4">
    <source>
        <dbReference type="Proteomes" id="UP001283361"/>
    </source>
</evidence>
<organism evidence="3 4">
    <name type="scientific">Elysia crispata</name>
    <name type="common">lettuce slug</name>
    <dbReference type="NCBI Taxonomy" id="231223"/>
    <lineage>
        <taxon>Eukaryota</taxon>
        <taxon>Metazoa</taxon>
        <taxon>Spiralia</taxon>
        <taxon>Lophotrochozoa</taxon>
        <taxon>Mollusca</taxon>
        <taxon>Gastropoda</taxon>
        <taxon>Heterobranchia</taxon>
        <taxon>Euthyneura</taxon>
        <taxon>Panpulmonata</taxon>
        <taxon>Sacoglossa</taxon>
        <taxon>Placobranchoidea</taxon>
        <taxon>Plakobranchidae</taxon>
        <taxon>Elysia</taxon>
    </lineage>
</organism>
<feature type="compositionally biased region" description="Low complexity" evidence="1">
    <location>
        <begin position="199"/>
        <end position="224"/>
    </location>
</feature>
<dbReference type="GO" id="GO:0004672">
    <property type="term" value="F:protein kinase activity"/>
    <property type="evidence" value="ECO:0007669"/>
    <property type="project" value="InterPro"/>
</dbReference>
<dbReference type="PROSITE" id="PS00108">
    <property type="entry name" value="PROTEIN_KINASE_ST"/>
    <property type="match status" value="1"/>
</dbReference>
<feature type="region of interest" description="Disordered" evidence="1">
    <location>
        <begin position="79"/>
        <end position="234"/>
    </location>
</feature>
<sequence>MDACGETSSSDSEPVISSSSTSEFSDGPGASGPLFKVKDSIGSGELMILPPLQAHLPTLSEIIRNVRERIVNKAGPNSVVDNSAAAASGAIRPRQDRDHTNETGTKTERRINRKRPFSSYKRSGSLKSPRLDHDPESNLKGGDALRKRNGDPGDIVYSPSVSDVSSDSSREEIPFKRLGKRHFRGRAKRNVKVLLNRKSSPCNGQQKSSSSSKQPDSSSSSGESDTTDTEQEAEDTRADVLNRLFLNKVCKLGSARCTHVQLCTYKGSYINHAVAKFYPKNSPRFDRELEALKRLRHKSILKMIDARSYSDQRVLILRYCNNGNLAAYIGKLCLATIVNHFYKISSALYYMHEKNFIHGDIKLENILLDMIFEPMLSDFDLTERLAPGENQIKGRRGTEGFIAPEMYDNPKGVYNGYRTDTYSLGAVLLCMLFETKLKAQTDLSALIKKAFWPNSHIGQTLRRTLKQLLKCSPEKRWDTISLLQHFKRNADCIKDLLNKQSQRDFDRMVATV</sequence>
<feature type="compositionally biased region" description="Low complexity" evidence="1">
    <location>
        <begin position="158"/>
        <end position="167"/>
    </location>
</feature>
<keyword evidence="4" id="KW-1185">Reference proteome</keyword>
<dbReference type="PANTHER" id="PTHR24362:SF309">
    <property type="entry name" value="PROTEIN KINASE DOMAIN-CONTAINING PROTEIN"/>
    <property type="match status" value="1"/>
</dbReference>
<comment type="caution">
    <text evidence="3">The sequence shown here is derived from an EMBL/GenBank/DDBJ whole genome shotgun (WGS) entry which is preliminary data.</text>
</comment>
<name>A0AAE0Y5N7_9GAST</name>
<dbReference type="PANTHER" id="PTHR24362">
    <property type="entry name" value="SERINE/THREONINE-PROTEIN KINASE NEK"/>
    <property type="match status" value="1"/>
</dbReference>
<dbReference type="GO" id="GO:0005524">
    <property type="term" value="F:ATP binding"/>
    <property type="evidence" value="ECO:0007669"/>
    <property type="project" value="InterPro"/>
</dbReference>
<feature type="compositionally biased region" description="Basic and acidic residues" evidence="1">
    <location>
        <begin position="93"/>
        <end position="110"/>
    </location>
</feature>
<dbReference type="Gene3D" id="1.10.510.10">
    <property type="entry name" value="Transferase(Phosphotransferase) domain 1"/>
    <property type="match status" value="1"/>
</dbReference>
<feature type="region of interest" description="Disordered" evidence="1">
    <location>
        <begin position="1"/>
        <end position="37"/>
    </location>
</feature>
<dbReference type="EMBL" id="JAWDGP010006871">
    <property type="protein sequence ID" value="KAK3733961.1"/>
    <property type="molecule type" value="Genomic_DNA"/>
</dbReference>
<dbReference type="AlphaFoldDB" id="A0AAE0Y5N7"/>
<feature type="domain" description="Protein kinase" evidence="2">
    <location>
        <begin position="246"/>
        <end position="488"/>
    </location>
</feature>
<feature type="compositionally biased region" description="Low complexity" evidence="1">
    <location>
        <begin position="7"/>
        <end position="28"/>
    </location>
</feature>